<protein>
    <submittedName>
        <fullName evidence="2">Uncharacterized protein</fullName>
    </submittedName>
</protein>
<proteinExistence type="predicted"/>
<dbReference type="Proteomes" id="UP000198614">
    <property type="component" value="Unassembled WGS sequence"/>
</dbReference>
<organism evidence="2 3">
    <name type="scientific">Streptomyces griseoaurantiacus</name>
    <dbReference type="NCBI Taxonomy" id="68213"/>
    <lineage>
        <taxon>Bacteria</taxon>
        <taxon>Bacillati</taxon>
        <taxon>Actinomycetota</taxon>
        <taxon>Actinomycetes</taxon>
        <taxon>Kitasatosporales</taxon>
        <taxon>Streptomycetaceae</taxon>
        <taxon>Streptomyces</taxon>
        <taxon>Streptomyces aurantiacus group</taxon>
    </lineage>
</organism>
<evidence type="ECO:0000256" key="1">
    <source>
        <dbReference type="SAM" id="MobiDB-lite"/>
    </source>
</evidence>
<evidence type="ECO:0000313" key="2">
    <source>
        <dbReference type="EMBL" id="SDF99699.1"/>
    </source>
</evidence>
<sequence>MAYAPDPVRRGTAHLIRDARRRSARGLHTYAAHKGDCGNVLAAIDFLNRLDSQHLSRRRLQQPHLDVRAIERPTLRSRSIPFLRWGTARRLCPPDLVIEHSAAELPGHFQAEEEHRTEPLRCFNDTALPLEVRVAAGLVRLYAQHSPRHSNTAGSRHLLPGHRPGRPRNPLGLADTLRHHGLPARAARNTAMMDALVDLPPMAFADLIGIHPKTAERWATLAGGNWSEYLAIRAAPQGQAVEQDIVPGLVIVLACGFAR</sequence>
<dbReference type="EMBL" id="FNAX01000013">
    <property type="protein sequence ID" value="SDF99699.1"/>
    <property type="molecule type" value="Genomic_DNA"/>
</dbReference>
<gene>
    <name evidence="2" type="ORF">SAMN05216260_11345</name>
</gene>
<dbReference type="AlphaFoldDB" id="A0A1G7QPA2"/>
<accession>A0A1G7QPA2</accession>
<reference evidence="2 3" key="1">
    <citation type="submission" date="2016-10" db="EMBL/GenBank/DDBJ databases">
        <authorList>
            <person name="de Groot N.N."/>
        </authorList>
    </citation>
    <scope>NUCLEOTIDE SEQUENCE [LARGE SCALE GENOMIC DNA]</scope>
    <source>
        <strain evidence="2 3">CGMCC 4.1859</strain>
    </source>
</reference>
<evidence type="ECO:0000313" key="3">
    <source>
        <dbReference type="Proteomes" id="UP000198614"/>
    </source>
</evidence>
<feature type="region of interest" description="Disordered" evidence="1">
    <location>
        <begin position="146"/>
        <end position="172"/>
    </location>
</feature>
<name>A0A1G7QPA2_9ACTN</name>